<organism evidence="3 4">
    <name type="scientific">Paludisphaera mucosa</name>
    <dbReference type="NCBI Taxonomy" id="3030827"/>
    <lineage>
        <taxon>Bacteria</taxon>
        <taxon>Pseudomonadati</taxon>
        <taxon>Planctomycetota</taxon>
        <taxon>Planctomycetia</taxon>
        <taxon>Isosphaerales</taxon>
        <taxon>Isosphaeraceae</taxon>
        <taxon>Paludisphaera</taxon>
    </lineage>
</organism>
<name>A0ABT6F5D4_9BACT</name>
<dbReference type="InterPro" id="IPR011009">
    <property type="entry name" value="Kinase-like_dom_sf"/>
</dbReference>
<dbReference type="Pfam" id="PF01636">
    <property type="entry name" value="APH"/>
    <property type="match status" value="1"/>
</dbReference>
<comment type="caution">
    <text evidence="3">The sequence shown here is derived from an EMBL/GenBank/DDBJ whole genome shotgun (WGS) entry which is preliminary data.</text>
</comment>
<dbReference type="EMBL" id="JARRAG010000001">
    <property type="protein sequence ID" value="MDG3002790.1"/>
    <property type="molecule type" value="Genomic_DNA"/>
</dbReference>
<proteinExistence type="predicted"/>
<protein>
    <submittedName>
        <fullName evidence="3">Phosphotransferase</fullName>
    </submittedName>
</protein>
<evidence type="ECO:0000259" key="2">
    <source>
        <dbReference type="Pfam" id="PF01636"/>
    </source>
</evidence>
<feature type="region of interest" description="Disordered" evidence="1">
    <location>
        <begin position="1"/>
        <end position="20"/>
    </location>
</feature>
<dbReference type="RefSeq" id="WP_277859154.1">
    <property type="nucleotide sequence ID" value="NZ_JARRAG010000001.1"/>
</dbReference>
<dbReference type="Gene3D" id="3.90.1200.10">
    <property type="match status" value="1"/>
</dbReference>
<evidence type="ECO:0000256" key="1">
    <source>
        <dbReference type="SAM" id="MobiDB-lite"/>
    </source>
</evidence>
<gene>
    <name evidence="3" type="ORF">PZE19_03225</name>
</gene>
<accession>A0ABT6F5D4</accession>
<dbReference type="InterPro" id="IPR002575">
    <property type="entry name" value="Aminoglycoside_PTrfase"/>
</dbReference>
<keyword evidence="4" id="KW-1185">Reference proteome</keyword>
<reference evidence="3 4" key="1">
    <citation type="submission" date="2023-03" db="EMBL/GenBank/DDBJ databases">
        <title>Paludisphaera mucosa sp. nov. a novel planctomycete from northern fen.</title>
        <authorList>
            <person name="Ivanova A."/>
        </authorList>
    </citation>
    <scope>NUCLEOTIDE SEQUENCE [LARGE SCALE GENOMIC DNA]</scope>
    <source>
        <strain evidence="3 4">Pla2</strain>
    </source>
</reference>
<evidence type="ECO:0000313" key="4">
    <source>
        <dbReference type="Proteomes" id="UP001216907"/>
    </source>
</evidence>
<sequence>MLDRYPPPERPLGPPIPLGGGGGLSGSRLWRYTSPHGERVLRAWPPATSSPERVVRVHAWLAAAADLAFVARPLTTHDDATVVVFDGRCWELTPWLPGEPGSSKSPTSERVRAVFGGLAELHVRLARVEGRRGPSPGLNARLGELKWLISGGFDALASKLATNRDDRCSPPALAWLELARMVAPRVSTSAAAVSRRILPLQPSLRDARTEHFLFAGDVLTGLIDFGAMDVESAAGDLARLMGEWLPGGEFEPLRSDGLAAYQAIRPLAAEELAAASAFEELADVLIAERWIRWRFVEGRRFDDDRAFDEGIARGSARLHKLAARIGPEA</sequence>
<evidence type="ECO:0000313" key="3">
    <source>
        <dbReference type="EMBL" id="MDG3002790.1"/>
    </source>
</evidence>
<dbReference type="SUPFAM" id="SSF56112">
    <property type="entry name" value="Protein kinase-like (PK-like)"/>
    <property type="match status" value="1"/>
</dbReference>
<feature type="domain" description="Aminoglycoside phosphotransferase" evidence="2">
    <location>
        <begin position="22"/>
        <end position="263"/>
    </location>
</feature>
<feature type="compositionally biased region" description="Pro residues" evidence="1">
    <location>
        <begin position="8"/>
        <end position="17"/>
    </location>
</feature>
<dbReference type="Proteomes" id="UP001216907">
    <property type="component" value="Unassembled WGS sequence"/>
</dbReference>